<dbReference type="InterPro" id="IPR018000">
    <property type="entry name" value="Neurotransmitter_ion_chnl_CS"/>
</dbReference>
<protein>
    <submittedName>
        <fullName evidence="15">Neurotransmitter-gated ion-channel ligand-binding domain-containing protein</fullName>
    </submittedName>
</protein>
<accession>A0AAF5D773</accession>
<dbReference type="Pfam" id="PF02931">
    <property type="entry name" value="Neur_chan_LBD"/>
    <property type="match status" value="1"/>
</dbReference>
<dbReference type="Gene3D" id="1.20.1250.20">
    <property type="entry name" value="MFS general substrate transporter like domains"/>
    <property type="match status" value="2"/>
</dbReference>
<organism evidence="14 15">
    <name type="scientific">Strongyloides stercoralis</name>
    <name type="common">Threadworm</name>
    <dbReference type="NCBI Taxonomy" id="6248"/>
    <lineage>
        <taxon>Eukaryota</taxon>
        <taxon>Metazoa</taxon>
        <taxon>Ecdysozoa</taxon>
        <taxon>Nematoda</taxon>
        <taxon>Chromadorea</taxon>
        <taxon>Rhabditida</taxon>
        <taxon>Tylenchina</taxon>
        <taxon>Panagrolaimomorpha</taxon>
        <taxon>Strongyloidoidea</taxon>
        <taxon>Strongyloididae</taxon>
        <taxon>Strongyloides</taxon>
    </lineage>
</organism>
<evidence type="ECO:0000256" key="12">
    <source>
        <dbReference type="SAM" id="MobiDB-lite"/>
    </source>
</evidence>
<dbReference type="AlphaFoldDB" id="A0AAF5D773"/>
<dbReference type="Pfam" id="PF02932">
    <property type="entry name" value="Neur_chan_memb"/>
    <property type="match status" value="1"/>
</dbReference>
<dbReference type="PRINTS" id="PR00253">
    <property type="entry name" value="GABAARECEPTR"/>
</dbReference>
<evidence type="ECO:0000256" key="5">
    <source>
        <dbReference type="ARBA" id="ARBA00022692"/>
    </source>
</evidence>
<feature type="transmembrane region" description="Helical" evidence="11">
    <location>
        <begin position="711"/>
        <end position="734"/>
    </location>
</feature>
<dbReference type="PANTHER" id="PTHR11662:SF442">
    <property type="entry name" value="MAJOR FACILITATOR SUPERFAMILY (MFS) PROFILE DOMAIN-CONTAINING PROTEIN"/>
    <property type="match status" value="1"/>
</dbReference>
<evidence type="ECO:0000313" key="15">
    <source>
        <dbReference type="WBParaSite" id="TCONS_00007444.p1"/>
    </source>
</evidence>
<dbReference type="FunFam" id="1.20.1250.20:FF:000355">
    <property type="entry name" value="SLC (SoLute Carrier) homolog"/>
    <property type="match status" value="1"/>
</dbReference>
<feature type="transmembrane region" description="Helical" evidence="11">
    <location>
        <begin position="840"/>
        <end position="862"/>
    </location>
</feature>
<keyword evidence="9 11" id="KW-0472">Membrane</keyword>
<evidence type="ECO:0000256" key="2">
    <source>
        <dbReference type="ARBA" id="ARBA00004236"/>
    </source>
</evidence>
<dbReference type="InterPro" id="IPR038050">
    <property type="entry name" value="Neuro_actylchol_rec"/>
</dbReference>
<evidence type="ECO:0000259" key="13">
    <source>
        <dbReference type="PROSITE" id="PS50850"/>
    </source>
</evidence>
<dbReference type="Proteomes" id="UP000035681">
    <property type="component" value="Unplaced"/>
</dbReference>
<proteinExistence type="inferred from homology"/>
<dbReference type="CDD" id="cd18990">
    <property type="entry name" value="LGIC_ECD_GABAAR"/>
    <property type="match status" value="1"/>
</dbReference>
<comment type="caution">
    <text evidence="11">Lacks conserved residue(s) required for the propagation of feature annotation.</text>
</comment>
<feature type="region of interest" description="Disordered" evidence="12">
    <location>
        <begin position="343"/>
        <end position="366"/>
    </location>
</feature>
<dbReference type="SUPFAM" id="SSF63712">
    <property type="entry name" value="Nicotinic receptor ligand binding domain-like"/>
    <property type="match status" value="1"/>
</dbReference>
<dbReference type="FunFam" id="2.70.170.10:FF:000034">
    <property type="entry name" value="Ligand-Gated ion Channel"/>
    <property type="match status" value="1"/>
</dbReference>
<feature type="transmembrane region" description="Helical" evidence="11">
    <location>
        <begin position="531"/>
        <end position="551"/>
    </location>
</feature>
<evidence type="ECO:0000256" key="3">
    <source>
        <dbReference type="ARBA" id="ARBA00022448"/>
    </source>
</evidence>
<feature type="transmembrane region" description="Helical" evidence="11">
    <location>
        <begin position="652"/>
        <end position="670"/>
    </location>
</feature>
<dbReference type="PRINTS" id="PR00252">
    <property type="entry name" value="NRIONCHANNEL"/>
</dbReference>
<evidence type="ECO:0000256" key="10">
    <source>
        <dbReference type="ARBA" id="ARBA00023303"/>
    </source>
</evidence>
<evidence type="ECO:0000256" key="7">
    <source>
        <dbReference type="ARBA" id="ARBA00022989"/>
    </source>
</evidence>
<dbReference type="GO" id="GO:0005886">
    <property type="term" value="C:plasma membrane"/>
    <property type="evidence" value="ECO:0007669"/>
    <property type="project" value="UniProtKB-SubCell"/>
</dbReference>
<dbReference type="PANTHER" id="PTHR11662">
    <property type="entry name" value="SOLUTE CARRIER FAMILY 17"/>
    <property type="match status" value="1"/>
</dbReference>
<feature type="transmembrane region" description="Helical" evidence="11">
    <location>
        <begin position="584"/>
        <end position="606"/>
    </location>
</feature>
<dbReference type="InterPro" id="IPR011701">
    <property type="entry name" value="MFS"/>
</dbReference>
<evidence type="ECO:0000256" key="9">
    <source>
        <dbReference type="ARBA" id="ARBA00023136"/>
    </source>
</evidence>
<dbReference type="CDD" id="cd19049">
    <property type="entry name" value="LGIC_TM_anion"/>
    <property type="match status" value="1"/>
</dbReference>
<evidence type="ECO:0000256" key="1">
    <source>
        <dbReference type="ARBA" id="ARBA00004141"/>
    </source>
</evidence>
<dbReference type="InterPro" id="IPR006202">
    <property type="entry name" value="Neur_chan_lig-bd"/>
</dbReference>
<dbReference type="WBParaSite" id="TCONS_00007444.p1">
    <property type="protein sequence ID" value="TCONS_00007444.p1"/>
    <property type="gene ID" value="XLOC_005476"/>
</dbReference>
<keyword evidence="10 11" id="KW-0407">Ion channel</keyword>
<feature type="transmembrane region" description="Helical" evidence="11">
    <location>
        <begin position="457"/>
        <end position="485"/>
    </location>
</feature>
<evidence type="ECO:0000256" key="11">
    <source>
        <dbReference type="RuleBase" id="RU000687"/>
    </source>
</evidence>
<keyword evidence="5 11" id="KW-0812">Transmembrane</keyword>
<dbReference type="SUPFAM" id="SSF103473">
    <property type="entry name" value="MFS general substrate transporter"/>
    <property type="match status" value="1"/>
</dbReference>
<evidence type="ECO:0000256" key="8">
    <source>
        <dbReference type="ARBA" id="ARBA00023065"/>
    </source>
</evidence>
<dbReference type="GO" id="GO:0005230">
    <property type="term" value="F:extracellular ligand-gated monoatomic ion channel activity"/>
    <property type="evidence" value="ECO:0007669"/>
    <property type="project" value="InterPro"/>
</dbReference>
<dbReference type="InterPro" id="IPR036734">
    <property type="entry name" value="Neur_chan_lig-bd_sf"/>
</dbReference>
<feature type="transmembrane region" description="Helical" evidence="11">
    <location>
        <begin position="816"/>
        <end position="833"/>
    </location>
</feature>
<dbReference type="SUPFAM" id="SSF90112">
    <property type="entry name" value="Neurotransmitter-gated ion-channel transmembrane pore"/>
    <property type="match status" value="1"/>
</dbReference>
<dbReference type="GO" id="GO:0004888">
    <property type="term" value="F:transmembrane signaling receptor activity"/>
    <property type="evidence" value="ECO:0007669"/>
    <property type="project" value="InterPro"/>
</dbReference>
<feature type="transmembrane region" description="Helical" evidence="11">
    <location>
        <begin position="266"/>
        <end position="287"/>
    </location>
</feature>
<feature type="transmembrane region" description="Helical" evidence="11">
    <location>
        <begin position="558"/>
        <end position="578"/>
    </location>
</feature>
<dbReference type="GO" id="GO:0006820">
    <property type="term" value="P:monoatomic anion transport"/>
    <property type="evidence" value="ECO:0007669"/>
    <property type="project" value="TreeGrafter"/>
</dbReference>
<evidence type="ECO:0000256" key="4">
    <source>
        <dbReference type="ARBA" id="ARBA00022475"/>
    </source>
</evidence>
<evidence type="ECO:0000256" key="6">
    <source>
        <dbReference type="ARBA" id="ARBA00022729"/>
    </source>
</evidence>
<reference evidence="15" key="1">
    <citation type="submission" date="2024-02" db="UniProtKB">
        <authorList>
            <consortium name="WormBaseParasite"/>
        </authorList>
    </citation>
    <scope>IDENTIFICATION</scope>
</reference>
<keyword evidence="4" id="KW-1003">Cell membrane</keyword>
<sequence length="945" mass="107746">MTNYSRSRMPNINKPVEVSVEMTIQDVMSLSVLSNSFSADIYFSAIWHDHRLAFDKFDQCRSNLSFDDSFEKRLWSPNVCLVNTKSVSIHSSPKANVLLMLLSNGTVWLNYRVRVEGPCEMDLSDFPMDHQKCYFVFESYSYNTATVKINWLDNPITIPDITSISADDFIITNYTAIRHVEYYKAGEWYRLTAEVTFKRKYGFYILQMYLPTYISVFISWIAFLIDLKALPARIVLGVNSLMALTFQFGNIISSLPPVSYIKAIDIWMFTCVAFIFASLLELAYVAYQDKKALLKFYRTKKPISSIIKVANLLEESPKNSLLKVQETTDNSYEKEVPPIPRTETYFEDRRRSRRSRRQSMSAKTEQSPFYQKGTFLDKIFTNKVIYIRINEKLFVKVNIISTDKNNKLPYKNCKHIILITYDEMYNLKAKILHKLDNQVLEKIKVPLWSIHSARLKIAIMLCMALLVQGIMRNFMSMAFACFVIPKNETNKTNMLIINKNETEKYNKNTSFWFTKITTDWSYEEQSWIHSGFYYGSLLSAFLVQGIIPYVGAKLSITLGVIIGITGTIAIPIQIYLYPHFYLSIPIRFLMGFSQGFVIPAAAQLVAKWFPIQEKSTAVALFTSGNQIGVSIAMFATARFCTFSFLGGWPLSFIMYAIVGIIFLFIWIPLASETPKQSKSITAIELAYIKGGNTKNRLTSTSEPINIPWKKLYLSPAVLAICLCSFCQSFIMVTFTSYLPQYYQSIFKMDIKSNGFWSSIPFIVQMSTKFLCAYIADGFKRKKISASLITKIFNSIASFGSATFFLLVIYFSQERNIAVLFLIILTLGFQSAYVSGYNTSLVSIAPSYTATVSAYAQIYAQLASSLSPTLIGFMTKNGTNEEWMYVFGLLSGISIFTGIFFHIFGSARIQKWALGPEGTISLSDPIISGQEVYLMNEQNVNDKEVQ</sequence>
<dbReference type="Pfam" id="PF07690">
    <property type="entry name" value="MFS_1"/>
    <property type="match status" value="1"/>
</dbReference>
<comment type="subcellular location">
    <subcellularLocation>
        <location evidence="2">Cell membrane</location>
    </subcellularLocation>
    <subcellularLocation>
        <location evidence="1">Membrane</location>
        <topology evidence="1">Multi-pass membrane protein</topology>
    </subcellularLocation>
</comment>
<evidence type="ECO:0000313" key="14">
    <source>
        <dbReference type="Proteomes" id="UP000035681"/>
    </source>
</evidence>
<feature type="transmembrane region" description="Helical" evidence="11">
    <location>
        <begin position="882"/>
        <end position="903"/>
    </location>
</feature>
<keyword evidence="3 11" id="KW-0813">Transport</keyword>
<dbReference type="PROSITE" id="PS00236">
    <property type="entry name" value="NEUROTR_ION_CHANNEL"/>
    <property type="match status" value="1"/>
</dbReference>
<keyword evidence="6" id="KW-0732">Signal</keyword>
<dbReference type="Gene3D" id="2.70.170.10">
    <property type="entry name" value="Neurotransmitter-gated ion-channel ligand-binding domain"/>
    <property type="match status" value="1"/>
</dbReference>
<dbReference type="PROSITE" id="PS50850">
    <property type="entry name" value="MFS"/>
    <property type="match status" value="1"/>
</dbReference>
<dbReference type="InterPro" id="IPR006201">
    <property type="entry name" value="Neur_channel"/>
</dbReference>
<dbReference type="InterPro" id="IPR006029">
    <property type="entry name" value="Neurotrans-gated_channel_TM"/>
</dbReference>
<keyword evidence="8 11" id="KW-0406">Ion transport</keyword>
<feature type="domain" description="Major facilitator superfamily (MFS) profile" evidence="13">
    <location>
        <begin position="457"/>
        <end position="908"/>
    </location>
</feature>
<keyword evidence="7 11" id="KW-1133">Transmembrane helix</keyword>
<dbReference type="Gene3D" id="1.20.58.390">
    <property type="entry name" value="Neurotransmitter-gated ion-channel transmembrane domain"/>
    <property type="match status" value="1"/>
</dbReference>
<feature type="transmembrane region" description="Helical" evidence="11">
    <location>
        <begin position="787"/>
        <end position="810"/>
    </location>
</feature>
<dbReference type="InterPro" id="IPR036259">
    <property type="entry name" value="MFS_trans_sf"/>
</dbReference>
<dbReference type="InterPro" id="IPR006028">
    <property type="entry name" value="GABAA/Glycine_rcpt"/>
</dbReference>
<dbReference type="InterPro" id="IPR020846">
    <property type="entry name" value="MFS_dom"/>
</dbReference>
<feature type="transmembrane region" description="Helical" evidence="11">
    <location>
        <begin position="201"/>
        <end position="225"/>
    </location>
</feature>
<keyword evidence="14" id="KW-1185">Reference proteome</keyword>
<name>A0AAF5D773_STRER</name>
<feature type="transmembrane region" description="Helical" evidence="11">
    <location>
        <begin position="234"/>
        <end position="254"/>
    </location>
</feature>
<feature type="transmembrane region" description="Helical" evidence="11">
    <location>
        <begin position="754"/>
        <end position="775"/>
    </location>
</feature>
<dbReference type="InterPro" id="IPR050382">
    <property type="entry name" value="MFS_Na/Anion_cotransporter"/>
</dbReference>
<dbReference type="InterPro" id="IPR036719">
    <property type="entry name" value="Neuro-gated_channel_TM_sf"/>
</dbReference>
<comment type="similarity">
    <text evidence="11">Belongs to the ligand-gated ion channel (TC 1.A.9) family.</text>
</comment>